<evidence type="ECO:0000313" key="4">
    <source>
        <dbReference type="Proteomes" id="UP001598130"/>
    </source>
</evidence>
<keyword evidence="4" id="KW-1185">Reference proteome</keyword>
<dbReference type="EMBL" id="JAOTJD010000003">
    <property type="protein sequence ID" value="MFD3262828.1"/>
    <property type="molecule type" value="Genomic_DNA"/>
</dbReference>
<dbReference type="SUPFAM" id="SSF111369">
    <property type="entry name" value="HlyD-like secretion proteins"/>
    <property type="match status" value="1"/>
</dbReference>
<protein>
    <submittedName>
        <fullName evidence="3">Efflux RND transporter periplasmic adaptor subunit</fullName>
    </submittedName>
</protein>
<comment type="caution">
    <text evidence="3">The sequence shown here is derived from an EMBL/GenBank/DDBJ whole genome shotgun (WGS) entry which is preliminary data.</text>
</comment>
<name>A0ABW6CPT6_9CAUL</name>
<feature type="domain" description="Multidrug resistance protein MdtA-like barrel-sandwich hybrid" evidence="2">
    <location>
        <begin position="61"/>
        <end position="201"/>
    </location>
</feature>
<evidence type="ECO:0000256" key="1">
    <source>
        <dbReference type="ARBA" id="ARBA00009477"/>
    </source>
</evidence>
<reference evidence="3 4" key="1">
    <citation type="submission" date="2022-09" db="EMBL/GenBank/DDBJ databases">
        <title>New species of Phenylobacterium.</title>
        <authorList>
            <person name="Mieszkin S."/>
        </authorList>
    </citation>
    <scope>NUCLEOTIDE SEQUENCE [LARGE SCALE GENOMIC DNA]</scope>
    <source>
        <strain evidence="3 4">HK31-G</strain>
    </source>
</reference>
<dbReference type="Gene3D" id="2.40.420.20">
    <property type="match status" value="1"/>
</dbReference>
<dbReference type="PANTHER" id="PTHR30469:SF15">
    <property type="entry name" value="HLYD FAMILY OF SECRETION PROTEINS"/>
    <property type="match status" value="1"/>
</dbReference>
<dbReference type="RefSeq" id="WP_377367288.1">
    <property type="nucleotide sequence ID" value="NZ_JAOTJD010000003.1"/>
</dbReference>
<proteinExistence type="inferred from homology"/>
<gene>
    <name evidence="3" type="ORF">OCL97_02485</name>
</gene>
<evidence type="ECO:0000313" key="3">
    <source>
        <dbReference type="EMBL" id="MFD3262828.1"/>
    </source>
</evidence>
<dbReference type="NCBIfam" id="TIGR01730">
    <property type="entry name" value="RND_mfp"/>
    <property type="match status" value="1"/>
</dbReference>
<dbReference type="InterPro" id="IPR006143">
    <property type="entry name" value="RND_pump_MFP"/>
</dbReference>
<dbReference type="Gene3D" id="2.40.30.170">
    <property type="match status" value="1"/>
</dbReference>
<dbReference type="Gene3D" id="1.10.287.470">
    <property type="entry name" value="Helix hairpin bin"/>
    <property type="match status" value="1"/>
</dbReference>
<dbReference type="Pfam" id="PF25917">
    <property type="entry name" value="BSH_RND"/>
    <property type="match status" value="1"/>
</dbReference>
<organism evidence="3 4">
    <name type="scientific">Phenylobacterium ferrooxidans</name>
    <dbReference type="NCBI Taxonomy" id="2982689"/>
    <lineage>
        <taxon>Bacteria</taxon>
        <taxon>Pseudomonadati</taxon>
        <taxon>Pseudomonadota</taxon>
        <taxon>Alphaproteobacteria</taxon>
        <taxon>Caulobacterales</taxon>
        <taxon>Caulobacteraceae</taxon>
        <taxon>Phenylobacterium</taxon>
    </lineage>
</organism>
<sequence length="343" mass="35278">MASRPYLISALGATLLLSACGESKPTVPAAQTAPTAGRLILRAQTVPDLKPVPGTLTTRDMAEARARISGVLVSLTVKEGDLVRQGQVIGRVKDDRLALQTGAFDAQVTAASAEAARANADLGRTRDLFTHGVYAKARLDQVEAQAKAANANLAAARAQRGASAELGAQGSILAPAAGRVLVADVPVGSVVMPGQTLAKITAGPMVVRIELPEGQARALKVGDVVQLAAEDLRGVATRGAITQVYPSVTGGQVTADVSAPGLPQDLIGQRVRAQIQIGSRQALVVPRRYVVTRFGVDYARLVRADNTISETPVQTTAGPAADTVEVLSGLRAGDVLTPAGSAQ</sequence>
<evidence type="ECO:0000259" key="2">
    <source>
        <dbReference type="Pfam" id="PF25917"/>
    </source>
</evidence>
<dbReference type="PANTHER" id="PTHR30469">
    <property type="entry name" value="MULTIDRUG RESISTANCE PROTEIN MDTA"/>
    <property type="match status" value="1"/>
</dbReference>
<dbReference type="Proteomes" id="UP001598130">
    <property type="component" value="Unassembled WGS sequence"/>
</dbReference>
<dbReference type="PROSITE" id="PS51257">
    <property type="entry name" value="PROKAR_LIPOPROTEIN"/>
    <property type="match status" value="1"/>
</dbReference>
<dbReference type="Gene3D" id="2.40.50.100">
    <property type="match status" value="1"/>
</dbReference>
<comment type="similarity">
    <text evidence="1">Belongs to the membrane fusion protein (MFP) (TC 8.A.1) family.</text>
</comment>
<dbReference type="InterPro" id="IPR058625">
    <property type="entry name" value="MdtA-like_BSH"/>
</dbReference>
<accession>A0ABW6CPT6</accession>